<name>A0A5J4PWA8_9ZZZZ</name>
<evidence type="ECO:0000256" key="1">
    <source>
        <dbReference type="SAM" id="Phobius"/>
    </source>
</evidence>
<comment type="caution">
    <text evidence="3">The sequence shown here is derived from an EMBL/GenBank/DDBJ whole genome shotgun (WGS) entry which is preliminary data.</text>
</comment>
<keyword evidence="1" id="KW-1133">Transmembrane helix</keyword>
<keyword evidence="1" id="KW-0472">Membrane</keyword>
<gene>
    <name evidence="3" type="ORF">EZS27_035391</name>
</gene>
<dbReference type="EMBL" id="SNRY01005868">
    <property type="protein sequence ID" value="KAA6313917.1"/>
    <property type="molecule type" value="Genomic_DNA"/>
</dbReference>
<evidence type="ECO:0000313" key="3">
    <source>
        <dbReference type="EMBL" id="KAA6313917.1"/>
    </source>
</evidence>
<reference evidence="3" key="1">
    <citation type="submission" date="2019-03" db="EMBL/GenBank/DDBJ databases">
        <title>Single cell metagenomics reveals metabolic interactions within the superorganism composed of flagellate Streblomastix strix and complex community of Bacteroidetes bacteria on its surface.</title>
        <authorList>
            <person name="Treitli S.C."/>
            <person name="Kolisko M."/>
            <person name="Husnik F."/>
            <person name="Keeling P."/>
            <person name="Hampl V."/>
        </authorList>
    </citation>
    <scope>NUCLEOTIDE SEQUENCE</scope>
    <source>
        <strain evidence="3">STM</strain>
    </source>
</reference>
<dbReference type="AlphaFoldDB" id="A0A5J4PWA8"/>
<feature type="domain" description="4Fe-4S ferredoxin-type" evidence="2">
    <location>
        <begin position="44"/>
        <end position="66"/>
    </location>
</feature>
<accession>A0A5J4PWA8</accession>
<dbReference type="InterPro" id="IPR017896">
    <property type="entry name" value="4Fe4S_Fe-S-bd"/>
</dbReference>
<feature type="non-terminal residue" evidence="3">
    <location>
        <position position="66"/>
    </location>
</feature>
<dbReference type="PROSITE" id="PS51379">
    <property type="entry name" value="4FE4S_FER_2"/>
    <property type="match status" value="1"/>
</dbReference>
<sequence>MKPNSNPITRKKFLRICGSVVAGASIASISGVTLKKIMAQKASYFWQIDPAKCTYCGRCETDCVLP</sequence>
<evidence type="ECO:0000259" key="2">
    <source>
        <dbReference type="PROSITE" id="PS51379"/>
    </source>
</evidence>
<keyword evidence="1" id="KW-0812">Transmembrane</keyword>
<proteinExistence type="predicted"/>
<protein>
    <submittedName>
        <fullName evidence="3">Putative ferredoxin-like protein YdhY</fullName>
    </submittedName>
</protein>
<organism evidence="3">
    <name type="scientific">termite gut metagenome</name>
    <dbReference type="NCBI Taxonomy" id="433724"/>
    <lineage>
        <taxon>unclassified sequences</taxon>
        <taxon>metagenomes</taxon>
        <taxon>organismal metagenomes</taxon>
    </lineage>
</organism>
<feature type="transmembrane region" description="Helical" evidence="1">
    <location>
        <begin position="13"/>
        <end position="34"/>
    </location>
</feature>